<dbReference type="Pfam" id="PF13511">
    <property type="entry name" value="DUF4124"/>
    <property type="match status" value="1"/>
</dbReference>
<organism evidence="4 5">
    <name type="scientific">Thauera phenolivorans</name>
    <dbReference type="NCBI Taxonomy" id="1792543"/>
    <lineage>
        <taxon>Bacteria</taxon>
        <taxon>Pseudomonadati</taxon>
        <taxon>Pseudomonadota</taxon>
        <taxon>Betaproteobacteria</taxon>
        <taxon>Rhodocyclales</taxon>
        <taxon>Zoogloeaceae</taxon>
        <taxon>Thauera</taxon>
    </lineage>
</organism>
<dbReference type="AlphaFoldDB" id="A0A7X7R8K3"/>
<feature type="compositionally biased region" description="Basic and acidic residues" evidence="1">
    <location>
        <begin position="86"/>
        <end position="100"/>
    </location>
</feature>
<evidence type="ECO:0000256" key="1">
    <source>
        <dbReference type="SAM" id="MobiDB-lite"/>
    </source>
</evidence>
<name>A0A7X7R8K3_9RHOO</name>
<keyword evidence="2" id="KW-0732">Signal</keyword>
<evidence type="ECO:0000256" key="2">
    <source>
        <dbReference type="SAM" id="SignalP"/>
    </source>
</evidence>
<feature type="compositionally biased region" description="Basic and acidic residues" evidence="1">
    <location>
        <begin position="107"/>
        <end position="119"/>
    </location>
</feature>
<sequence length="171" mass="18585">MRRPALLLALLIALPVSAQVYSWRDRDGRMHYSDVPPPGKGAEVVRGAVQPPVAPAAGSEGGSVEPGGTEAEVPTSDAPARQGRKSLAEREREFRERRAAAAEAEAEAQKKAEQRAERERICSEMKNQLAGLESGQRVARFNAAGEREVIDDAARTEEIARLRRQIEGSCD</sequence>
<gene>
    <name evidence="4" type="ORF">GX576_10760</name>
</gene>
<evidence type="ECO:0000259" key="3">
    <source>
        <dbReference type="Pfam" id="PF13511"/>
    </source>
</evidence>
<feature type="chain" id="PRO_5031375162" evidence="2">
    <location>
        <begin position="19"/>
        <end position="171"/>
    </location>
</feature>
<feature type="region of interest" description="Disordered" evidence="1">
    <location>
        <begin position="37"/>
        <end position="119"/>
    </location>
</feature>
<dbReference type="InterPro" id="IPR025392">
    <property type="entry name" value="DUF4124"/>
</dbReference>
<dbReference type="RefSeq" id="WP_068805125.1">
    <property type="nucleotide sequence ID" value="NZ_MBFM01000002.1"/>
</dbReference>
<comment type="caution">
    <text evidence="4">The sequence shown here is derived from an EMBL/GenBank/DDBJ whole genome shotgun (WGS) entry which is preliminary data.</text>
</comment>
<proteinExistence type="predicted"/>
<feature type="compositionally biased region" description="Low complexity" evidence="1">
    <location>
        <begin position="44"/>
        <end position="57"/>
    </location>
</feature>
<reference evidence="4 5" key="1">
    <citation type="journal article" date="2020" name="Biotechnol. Biofuels">
        <title>New insights from the biogas microbiome by comprehensive genome-resolved metagenomics of nearly 1600 species originating from multiple anaerobic digesters.</title>
        <authorList>
            <person name="Campanaro S."/>
            <person name="Treu L."/>
            <person name="Rodriguez-R L.M."/>
            <person name="Kovalovszki A."/>
            <person name="Ziels R.M."/>
            <person name="Maus I."/>
            <person name="Zhu X."/>
            <person name="Kougias P.G."/>
            <person name="Basile A."/>
            <person name="Luo G."/>
            <person name="Schluter A."/>
            <person name="Konstantinidis K.T."/>
            <person name="Angelidaki I."/>
        </authorList>
    </citation>
    <scope>NUCLEOTIDE SEQUENCE [LARGE SCALE GENOMIC DNA]</scope>
    <source>
        <strain evidence="4">AS06rmzACSIP_256</strain>
    </source>
</reference>
<protein>
    <submittedName>
        <fullName evidence="4">DUF4124 domain-containing protein</fullName>
    </submittedName>
</protein>
<evidence type="ECO:0000313" key="4">
    <source>
        <dbReference type="EMBL" id="NLF54852.1"/>
    </source>
</evidence>
<evidence type="ECO:0000313" key="5">
    <source>
        <dbReference type="Proteomes" id="UP000536534"/>
    </source>
</evidence>
<accession>A0A7X7R8K3</accession>
<dbReference type="Proteomes" id="UP000536534">
    <property type="component" value="Unassembled WGS sequence"/>
</dbReference>
<feature type="signal peptide" evidence="2">
    <location>
        <begin position="1"/>
        <end position="18"/>
    </location>
</feature>
<feature type="domain" description="DUF4124" evidence="3">
    <location>
        <begin position="7"/>
        <end position="57"/>
    </location>
</feature>
<dbReference type="EMBL" id="JAAYYV010000288">
    <property type="protein sequence ID" value="NLF54852.1"/>
    <property type="molecule type" value="Genomic_DNA"/>
</dbReference>
<dbReference type="OrthoDB" id="9181422at2"/>